<protein>
    <recommendedName>
        <fullName evidence="4">Low molecular weight antigen MTB12-like C-terminal domain-containing protein</fullName>
    </recommendedName>
</protein>
<dbReference type="RefSeq" id="WP_014213334.1">
    <property type="nucleotide sequence ID" value="NC_016604.1"/>
</dbReference>
<evidence type="ECO:0000256" key="1">
    <source>
        <dbReference type="ARBA" id="ARBA00022729"/>
    </source>
</evidence>
<name>G8RWU4_MYCRN</name>
<accession>G8RWU4</accession>
<keyword evidence="6" id="KW-1185">Reference proteome</keyword>
<feature type="domain" description="Low molecular weight antigen MTB12-like C-terminal" evidence="4">
    <location>
        <begin position="50"/>
        <end position="161"/>
    </location>
</feature>
<dbReference type="HOGENOM" id="CLU_084151_2_0_11"/>
<gene>
    <name evidence="5" type="ordered locus">MycrhN_5114</name>
</gene>
<evidence type="ECO:0000256" key="2">
    <source>
        <dbReference type="ARBA" id="ARBA00093774"/>
    </source>
</evidence>
<proteinExistence type="inferred from homology"/>
<reference evidence="5 6" key="1">
    <citation type="submission" date="2011-12" db="EMBL/GenBank/DDBJ databases">
        <title>Complete sequence of Mycobacterium rhodesiae NBB3.</title>
        <authorList>
            <consortium name="US DOE Joint Genome Institute"/>
            <person name="Lucas S."/>
            <person name="Han J."/>
            <person name="Lapidus A."/>
            <person name="Cheng J.-F."/>
            <person name="Goodwin L."/>
            <person name="Pitluck S."/>
            <person name="Peters L."/>
            <person name="Mikhailova N."/>
            <person name="Gu W."/>
            <person name="Detter J.C."/>
            <person name="Han C."/>
            <person name="Tapia R."/>
            <person name="Land M."/>
            <person name="Hauser L."/>
            <person name="Kyrpides N."/>
            <person name="Ivanova N."/>
            <person name="Pagani I."/>
            <person name="Mattes T."/>
            <person name="Holmes A."/>
            <person name="Rutledge P."/>
            <person name="Paulsen I."/>
            <person name="Coleman N."/>
            <person name="Woyke T."/>
        </authorList>
    </citation>
    <scope>NUCLEOTIDE SEQUENCE [LARGE SCALE GENOMIC DNA]</scope>
    <source>
        <strain evidence="5 6">NBB3</strain>
    </source>
</reference>
<sequence length="189" mass="19373">MSLSAVAIAAALGLGACSSDTEEKPAPTTVATPPPTVPVQDVPGPPGAALPPPTALSDVMNRLADSNVPGAEKTGLIESPVPGDAAALDKWGQALRQNGYDPVTFEARDLRWVQGAPDKISAVVGLKTENPQAGDFSYPMEFILTGTSWQLARRSADELLGEDVPQGSPSETTPAAPPPPPAAPPTPPR</sequence>
<evidence type="ECO:0000313" key="6">
    <source>
        <dbReference type="Proteomes" id="UP000005442"/>
    </source>
</evidence>
<evidence type="ECO:0000259" key="4">
    <source>
        <dbReference type="Pfam" id="PF26580"/>
    </source>
</evidence>
<dbReference type="PATRIC" id="fig|710685.3.peg.5136"/>
<dbReference type="AlphaFoldDB" id="G8RWU4"/>
<dbReference type="InterPro" id="IPR058644">
    <property type="entry name" value="Mtb12-like_C"/>
</dbReference>
<dbReference type="Proteomes" id="UP000005442">
    <property type="component" value="Chromosome"/>
</dbReference>
<feature type="compositionally biased region" description="Pro residues" evidence="3">
    <location>
        <begin position="175"/>
        <end position="189"/>
    </location>
</feature>
<feature type="compositionally biased region" description="Pro residues" evidence="3">
    <location>
        <begin position="32"/>
        <end position="54"/>
    </location>
</feature>
<keyword evidence="1" id="KW-0732">Signal</keyword>
<feature type="region of interest" description="Disordered" evidence="3">
    <location>
        <begin position="154"/>
        <end position="189"/>
    </location>
</feature>
<dbReference type="eggNOG" id="ENOG5030NVW">
    <property type="taxonomic scope" value="Bacteria"/>
</dbReference>
<dbReference type="KEGG" id="mrh:MycrhN_5114"/>
<evidence type="ECO:0000313" key="5">
    <source>
        <dbReference type="EMBL" id="AEV75592.1"/>
    </source>
</evidence>
<dbReference type="EMBL" id="CP003169">
    <property type="protein sequence ID" value="AEV75592.1"/>
    <property type="molecule type" value="Genomic_DNA"/>
</dbReference>
<dbReference type="Pfam" id="PF26580">
    <property type="entry name" value="Mtb12_C"/>
    <property type="match status" value="1"/>
</dbReference>
<organism evidence="5 6">
    <name type="scientific">Mycolicibacterium rhodesiae (strain NBB3)</name>
    <name type="common">Mycobacterium rhodesiae</name>
    <dbReference type="NCBI Taxonomy" id="710685"/>
    <lineage>
        <taxon>Bacteria</taxon>
        <taxon>Bacillati</taxon>
        <taxon>Actinomycetota</taxon>
        <taxon>Actinomycetes</taxon>
        <taxon>Mycobacteriales</taxon>
        <taxon>Mycobacteriaceae</taxon>
        <taxon>Mycolicibacterium</taxon>
    </lineage>
</organism>
<feature type="region of interest" description="Disordered" evidence="3">
    <location>
        <begin position="16"/>
        <end position="56"/>
    </location>
</feature>
<dbReference type="STRING" id="710685.MycrhN_5114"/>
<evidence type="ECO:0000256" key="3">
    <source>
        <dbReference type="SAM" id="MobiDB-lite"/>
    </source>
</evidence>
<comment type="similarity">
    <text evidence="2">Belongs to the MTB12 family.</text>
</comment>